<dbReference type="Pfam" id="PF00805">
    <property type="entry name" value="Pentapeptide"/>
    <property type="match status" value="3"/>
</dbReference>
<keyword evidence="2" id="KW-0812">Transmembrane</keyword>
<sequence length="381" mass="42153">MIKDWFIKQKLLIGIVVTAIGATLIIAKLYPFEGVGEWTGFGESLNKSKSIERTIRDGIVISIRETETENLESAKTFWDWLGLASTLAIPIVLLQFERREQRRADKQAEAQKAIAVNNLHEEILKVYIDRMSELLLDKNLKTLKLDDPLRDTALDVARARTLSVLRRLDKDSDRKGSVIQFLIDAELASELNLSGVDLKDADLRSANLIGTNLRNANLKSAILKDANLRGANLKDANLRSANLKDANLNNTILNFTYLKDANLIGANLIGANLIGANLIGANLTSANLTGAYLKDAKLEHANLKDAKLEYANLKDAKLEYANLKDANLKDAKLTGANLTGADLSHAKYISIDQIKFAENWDKAIYDKDFRAKLGSPVQDAK</sequence>
<proteinExistence type="predicted"/>
<reference evidence="3" key="1">
    <citation type="submission" date="2021-05" db="EMBL/GenBank/DDBJ databases">
        <authorList>
            <person name="Pietrasiak N."/>
            <person name="Ward R."/>
            <person name="Stajich J.E."/>
            <person name="Kurbessoian T."/>
        </authorList>
    </citation>
    <scope>NUCLEOTIDE SEQUENCE</scope>
    <source>
        <strain evidence="3">JT2-VF2</strain>
    </source>
</reference>
<dbReference type="AlphaFoldDB" id="A0A951UHS5"/>
<protein>
    <submittedName>
        <fullName evidence="3">Pentapeptide repeat-containing protein</fullName>
    </submittedName>
</protein>
<dbReference type="Gene3D" id="2.160.20.80">
    <property type="entry name" value="E3 ubiquitin-protein ligase SopA"/>
    <property type="match status" value="2"/>
</dbReference>
<evidence type="ECO:0000313" key="3">
    <source>
        <dbReference type="EMBL" id="MBW4563957.1"/>
    </source>
</evidence>
<dbReference type="EMBL" id="JAHHHN010000017">
    <property type="protein sequence ID" value="MBW4563957.1"/>
    <property type="molecule type" value="Genomic_DNA"/>
</dbReference>
<keyword evidence="2" id="KW-1133">Transmembrane helix</keyword>
<evidence type="ECO:0000313" key="4">
    <source>
        <dbReference type="Proteomes" id="UP000715781"/>
    </source>
</evidence>
<evidence type="ECO:0000256" key="2">
    <source>
        <dbReference type="SAM" id="Phobius"/>
    </source>
</evidence>
<dbReference type="InterPro" id="IPR001646">
    <property type="entry name" value="5peptide_repeat"/>
</dbReference>
<feature type="transmembrane region" description="Helical" evidence="2">
    <location>
        <begin position="12"/>
        <end position="30"/>
    </location>
</feature>
<feature type="coiled-coil region" evidence="1">
    <location>
        <begin position="296"/>
        <end position="323"/>
    </location>
</feature>
<keyword evidence="1" id="KW-0175">Coiled coil</keyword>
<organism evidence="3 4">
    <name type="scientific">Mojavia pulchra JT2-VF2</name>
    <dbReference type="NCBI Taxonomy" id="287848"/>
    <lineage>
        <taxon>Bacteria</taxon>
        <taxon>Bacillati</taxon>
        <taxon>Cyanobacteriota</taxon>
        <taxon>Cyanophyceae</taxon>
        <taxon>Nostocales</taxon>
        <taxon>Nostocaceae</taxon>
    </lineage>
</organism>
<reference evidence="3" key="2">
    <citation type="journal article" date="2022" name="Microbiol. Resour. Announc.">
        <title>Metagenome Sequencing to Explore Phylogenomics of Terrestrial Cyanobacteria.</title>
        <authorList>
            <person name="Ward R.D."/>
            <person name="Stajich J.E."/>
            <person name="Johansen J.R."/>
            <person name="Huntemann M."/>
            <person name="Clum A."/>
            <person name="Foster B."/>
            <person name="Foster B."/>
            <person name="Roux S."/>
            <person name="Palaniappan K."/>
            <person name="Varghese N."/>
            <person name="Mukherjee S."/>
            <person name="Reddy T.B.K."/>
            <person name="Daum C."/>
            <person name="Copeland A."/>
            <person name="Chen I.A."/>
            <person name="Ivanova N.N."/>
            <person name="Kyrpides N.C."/>
            <person name="Shapiro N."/>
            <person name="Eloe-Fadrosh E.A."/>
            <person name="Pietrasiak N."/>
        </authorList>
    </citation>
    <scope>NUCLEOTIDE SEQUENCE</scope>
    <source>
        <strain evidence="3">JT2-VF2</strain>
    </source>
</reference>
<accession>A0A951UHS5</accession>
<dbReference type="PANTHER" id="PTHR14136:SF17">
    <property type="entry name" value="BTB_POZ DOMAIN-CONTAINING PROTEIN KCTD9"/>
    <property type="match status" value="1"/>
</dbReference>
<dbReference type="InterPro" id="IPR051082">
    <property type="entry name" value="Pentapeptide-BTB/POZ_domain"/>
</dbReference>
<dbReference type="SUPFAM" id="SSF141571">
    <property type="entry name" value="Pentapeptide repeat-like"/>
    <property type="match status" value="1"/>
</dbReference>
<keyword evidence="2" id="KW-0472">Membrane</keyword>
<dbReference type="Proteomes" id="UP000715781">
    <property type="component" value="Unassembled WGS sequence"/>
</dbReference>
<comment type="caution">
    <text evidence="3">The sequence shown here is derived from an EMBL/GenBank/DDBJ whole genome shotgun (WGS) entry which is preliminary data.</text>
</comment>
<dbReference type="PANTHER" id="PTHR14136">
    <property type="entry name" value="BTB_POZ DOMAIN-CONTAINING PROTEIN KCTD9"/>
    <property type="match status" value="1"/>
</dbReference>
<feature type="transmembrane region" description="Helical" evidence="2">
    <location>
        <begin position="77"/>
        <end position="96"/>
    </location>
</feature>
<gene>
    <name evidence="3" type="ORF">KME32_23010</name>
</gene>
<evidence type="ECO:0000256" key="1">
    <source>
        <dbReference type="SAM" id="Coils"/>
    </source>
</evidence>
<name>A0A951UHS5_9NOST</name>